<dbReference type="InterPro" id="IPR051917">
    <property type="entry name" value="Transposase-Integrase"/>
</dbReference>
<sequence>MRRFFADPHSAWQRGSNENINGQVRRFFPKGTDFKAIDEAEIRKVQNTLNHRPRKSLNYRTPAEALFGEKPNWIHWVSVAVVG</sequence>
<dbReference type="InterPro" id="IPR036397">
    <property type="entry name" value="RNaseH_sf"/>
</dbReference>
<keyword evidence="3" id="KW-1185">Reference proteome</keyword>
<dbReference type="InterPro" id="IPR053392">
    <property type="entry name" value="Transposase_IS30-like"/>
</dbReference>
<accession>A0ABP7Q870</accession>
<proteinExistence type="predicted"/>
<dbReference type="PROSITE" id="PS50994">
    <property type="entry name" value="INTEGRASE"/>
    <property type="match status" value="1"/>
</dbReference>
<dbReference type="Gene3D" id="3.30.420.10">
    <property type="entry name" value="Ribonuclease H-like superfamily/Ribonuclease H"/>
    <property type="match status" value="1"/>
</dbReference>
<organism evidence="2 3">
    <name type="scientific">Allohahella marinimesophila</name>
    <dbReference type="NCBI Taxonomy" id="1054972"/>
    <lineage>
        <taxon>Bacteria</taxon>
        <taxon>Pseudomonadati</taxon>
        <taxon>Pseudomonadota</taxon>
        <taxon>Gammaproteobacteria</taxon>
        <taxon>Oceanospirillales</taxon>
        <taxon>Hahellaceae</taxon>
        <taxon>Allohahella</taxon>
    </lineage>
</organism>
<dbReference type="InterPro" id="IPR001584">
    <property type="entry name" value="Integrase_cat-core"/>
</dbReference>
<evidence type="ECO:0000313" key="3">
    <source>
        <dbReference type="Proteomes" id="UP001501337"/>
    </source>
</evidence>
<dbReference type="NCBIfam" id="NF033563">
    <property type="entry name" value="transpos_IS30"/>
    <property type="match status" value="1"/>
</dbReference>
<dbReference type="Proteomes" id="UP001501337">
    <property type="component" value="Unassembled WGS sequence"/>
</dbReference>
<dbReference type="EMBL" id="BAABBO010000021">
    <property type="protein sequence ID" value="GAA3977619.1"/>
    <property type="molecule type" value="Genomic_DNA"/>
</dbReference>
<gene>
    <name evidence="2" type="ORF">GCM10022278_37970</name>
</gene>
<dbReference type="PANTHER" id="PTHR10948:SF23">
    <property type="entry name" value="TRANSPOSASE INSI FOR INSERTION SEQUENCE ELEMENT IS30A-RELATED"/>
    <property type="match status" value="1"/>
</dbReference>
<name>A0ABP7Q870_9GAMM</name>
<comment type="caution">
    <text evidence="2">The sequence shown here is derived from an EMBL/GenBank/DDBJ whole genome shotgun (WGS) entry which is preliminary data.</text>
</comment>
<dbReference type="PANTHER" id="PTHR10948">
    <property type="entry name" value="TRANSPOSASE"/>
    <property type="match status" value="1"/>
</dbReference>
<evidence type="ECO:0000259" key="1">
    <source>
        <dbReference type="PROSITE" id="PS50994"/>
    </source>
</evidence>
<dbReference type="InterPro" id="IPR012337">
    <property type="entry name" value="RNaseH-like_sf"/>
</dbReference>
<dbReference type="SUPFAM" id="SSF53098">
    <property type="entry name" value="Ribonuclease H-like"/>
    <property type="match status" value="1"/>
</dbReference>
<protein>
    <recommendedName>
        <fullName evidence="1">Integrase catalytic domain-containing protein</fullName>
    </recommendedName>
</protein>
<reference evidence="3" key="1">
    <citation type="journal article" date="2019" name="Int. J. Syst. Evol. Microbiol.">
        <title>The Global Catalogue of Microorganisms (GCM) 10K type strain sequencing project: providing services to taxonomists for standard genome sequencing and annotation.</title>
        <authorList>
            <consortium name="The Broad Institute Genomics Platform"/>
            <consortium name="The Broad Institute Genome Sequencing Center for Infectious Disease"/>
            <person name="Wu L."/>
            <person name="Ma J."/>
        </authorList>
    </citation>
    <scope>NUCLEOTIDE SEQUENCE [LARGE SCALE GENOMIC DNA]</scope>
    <source>
        <strain evidence="3">JCM 17555</strain>
    </source>
</reference>
<evidence type="ECO:0000313" key="2">
    <source>
        <dbReference type="EMBL" id="GAA3977619.1"/>
    </source>
</evidence>
<feature type="domain" description="Integrase catalytic" evidence="1">
    <location>
        <begin position="1"/>
        <end position="70"/>
    </location>
</feature>